<dbReference type="Proteomes" id="UP000191418">
    <property type="component" value="Unassembled WGS sequence"/>
</dbReference>
<dbReference type="OrthoDB" id="9763676at2"/>
<proteinExistence type="predicted"/>
<dbReference type="PANTHER" id="PTHR35370">
    <property type="entry name" value="CYTOPLASMIC PROTEIN-RELATED-RELATED"/>
    <property type="match status" value="1"/>
</dbReference>
<reference evidence="1 2" key="1">
    <citation type="submission" date="2017-01" db="EMBL/GenBank/DDBJ databases">
        <title>Genome Sequencing of a Marine Spirillum, Oceanospirillum multiglobuliferum ATCC 33336, from Japan.</title>
        <authorList>
            <person name="Carney J.G."/>
            <person name="Trachtenberg A.M."/>
            <person name="Rheaume B.A."/>
            <person name="Linnane J.D."/>
            <person name="Pitts N.L."/>
            <person name="Mykles D.L."/>
            <person name="Maclea K.S."/>
        </authorList>
    </citation>
    <scope>NUCLEOTIDE SEQUENCE [LARGE SCALE GENOMIC DNA]</scope>
    <source>
        <strain evidence="1 2">ATCC 33336</strain>
    </source>
</reference>
<evidence type="ECO:0000313" key="1">
    <source>
        <dbReference type="EMBL" id="OPX56896.1"/>
    </source>
</evidence>
<evidence type="ECO:0008006" key="3">
    <source>
        <dbReference type="Google" id="ProtNLM"/>
    </source>
</evidence>
<accession>A0A1T4MT39</accession>
<dbReference type="RefSeq" id="WP_078744512.1">
    <property type="nucleotide sequence ID" value="NZ_FUXG01000004.1"/>
</dbReference>
<dbReference type="EMBL" id="MTSM01000001">
    <property type="protein sequence ID" value="OPX56896.1"/>
    <property type="molecule type" value="Genomic_DNA"/>
</dbReference>
<comment type="caution">
    <text evidence="1">The sequence shown here is derived from an EMBL/GenBank/DDBJ whole genome shotgun (WGS) entry which is preliminary data.</text>
</comment>
<gene>
    <name evidence="1" type="ORF">BTE48_00215</name>
</gene>
<evidence type="ECO:0000313" key="2">
    <source>
        <dbReference type="Proteomes" id="UP000191418"/>
    </source>
</evidence>
<name>A0A1T4MT39_9GAMM</name>
<dbReference type="STRING" id="64969.SAMN02745127_00913"/>
<dbReference type="NCBIfam" id="TIGR03359">
    <property type="entry name" value="VI_chp_6"/>
    <property type="match status" value="1"/>
</dbReference>
<protein>
    <recommendedName>
        <fullName evidence="3">Type VI secretion system protein ImpG</fullName>
    </recommendedName>
</protein>
<keyword evidence="2" id="KW-1185">Reference proteome</keyword>
<dbReference type="AlphaFoldDB" id="A0A1T4MT39"/>
<organism evidence="1 2">
    <name type="scientific">Oceanospirillum multiglobuliferum</name>
    <dbReference type="NCBI Taxonomy" id="64969"/>
    <lineage>
        <taxon>Bacteria</taxon>
        <taxon>Pseudomonadati</taxon>
        <taxon>Pseudomonadota</taxon>
        <taxon>Gammaproteobacteria</taxon>
        <taxon>Oceanospirillales</taxon>
        <taxon>Oceanospirillaceae</taxon>
        <taxon>Oceanospirillum</taxon>
    </lineage>
</organism>
<sequence length="575" mass="64803">MAKIDRLYQDELFRLQNLAAEYARHNPSQAGRLVSSGTDPDVERILEGVAFLTAGLRAELEQDQGQLLNNLLQVAAPELLRPLPSITLIRFTPKQALKTEQILKIGTPVSGLNANGRRCEFRTLQSVRLCPIEISAVQLQSSKSLEPGKYKLSLTLDCHQGGIEQLRGQTLPLYLQGNSQQITQIMGNFLHHNVAFDAQFGEQQQSLSLDDFYQDTALMQWPMVQDEAPELPAQRILQRYFMLPELAQGLRVETDFIPQNCDARRLTLNWYFDQNTQWPSVDLAQVFQLFVVPAINLFQREAPPQVRVLRQTETLLAPRARSDEQLSVYSIKQIFGQFRSRVEAHEYRPFWQQGLSDSGLYQERLSTHPVDNSLQLSVVLSGHELSQEQEMIRAALLCSNGADTVSLAPGALSEHTSGSPELADFYNLLTPTPYRDALPSEKKQRQSIQQLCGNLLGGLNLNALHNSLRQLAALGSPDQARYQVSLRKIDSIKAVEICITERLVAAHSLRGYQIKLTLSGDHFTSGGEMKVFLHLLQQFFINLVPVNYFCELVVTDQQTGETMQWQPMLGKQLLL</sequence>
<dbReference type="PANTHER" id="PTHR35370:SF1">
    <property type="entry name" value="TYPE VI SECRETION SYSTEM COMPONENT TSSF1"/>
    <property type="match status" value="1"/>
</dbReference>
<dbReference type="Pfam" id="PF05947">
    <property type="entry name" value="T6SS_TssF"/>
    <property type="match status" value="1"/>
</dbReference>
<dbReference type="InterPro" id="IPR010272">
    <property type="entry name" value="T6SS_TssF"/>
</dbReference>